<dbReference type="SMART" id="SM00415">
    <property type="entry name" value="HSF"/>
    <property type="match status" value="1"/>
</dbReference>
<feature type="region of interest" description="Disordered" evidence="10">
    <location>
        <begin position="109"/>
        <end position="143"/>
    </location>
</feature>
<evidence type="ECO:0000256" key="4">
    <source>
        <dbReference type="ARBA" id="ARBA00023015"/>
    </source>
</evidence>
<feature type="compositionally biased region" description="Low complexity" evidence="10">
    <location>
        <begin position="117"/>
        <end position="132"/>
    </location>
</feature>
<evidence type="ECO:0000256" key="2">
    <source>
        <dbReference type="ARBA" id="ARBA00011233"/>
    </source>
</evidence>
<dbReference type="Proteomes" id="UP000734854">
    <property type="component" value="Unassembled WGS sequence"/>
</dbReference>
<keyword evidence="4" id="KW-0805">Transcription regulation</keyword>
<gene>
    <name evidence="12" type="ORF">ZIOFF_038259</name>
</gene>
<evidence type="ECO:0000256" key="10">
    <source>
        <dbReference type="SAM" id="MobiDB-lite"/>
    </source>
</evidence>
<evidence type="ECO:0000259" key="11">
    <source>
        <dbReference type="PROSITE" id="PS00434"/>
    </source>
</evidence>
<keyword evidence="5" id="KW-0346">Stress response</keyword>
<keyword evidence="7" id="KW-0804">Transcription</keyword>
<dbReference type="InterPro" id="IPR000232">
    <property type="entry name" value="HSF_DNA-bd"/>
</dbReference>
<keyword evidence="13" id="KW-1185">Reference proteome</keyword>
<dbReference type="Pfam" id="PF00447">
    <property type="entry name" value="HSF_DNA-bind"/>
    <property type="match status" value="1"/>
</dbReference>
<dbReference type="AlphaFoldDB" id="A0A8J5G5I7"/>
<proteinExistence type="inferred from homology"/>
<evidence type="ECO:0000256" key="5">
    <source>
        <dbReference type="ARBA" id="ARBA00023016"/>
    </source>
</evidence>
<accession>A0A8J5G5I7</accession>
<sequence>MTKKRSGGGGPPPFLVKTHRLVEDEATDEVISWGVKGASFVVWKPAEFASEFLPVHFKHNNFSSFVRQLNTYGFRKVVPDKWEFANVNFRRGEQGLLCHIRRWKAKDHKTTAHLPPSMSTSAEVHSSSSASSHPPPDHPGHLLELTSQNEKLRSDNQALSSKLAEAKRQCRHLLGFLSGFVDLSQVEFSALMQTHTTATEDHKSREAAGEEGLKLFGTLLERGRCEEGVDIRRDEIVVGQRPTKMGFGLPWMAASSTVQHGGGNVCN</sequence>
<dbReference type="GO" id="GO:0003700">
    <property type="term" value="F:DNA-binding transcription factor activity"/>
    <property type="evidence" value="ECO:0007669"/>
    <property type="project" value="InterPro"/>
</dbReference>
<evidence type="ECO:0000313" key="12">
    <source>
        <dbReference type="EMBL" id="KAG6498539.1"/>
    </source>
</evidence>
<comment type="subunit">
    <text evidence="2">Homotrimer.</text>
</comment>
<evidence type="ECO:0000256" key="9">
    <source>
        <dbReference type="RuleBase" id="RU004020"/>
    </source>
</evidence>
<organism evidence="12 13">
    <name type="scientific">Zingiber officinale</name>
    <name type="common">Ginger</name>
    <name type="synonym">Amomum zingiber</name>
    <dbReference type="NCBI Taxonomy" id="94328"/>
    <lineage>
        <taxon>Eukaryota</taxon>
        <taxon>Viridiplantae</taxon>
        <taxon>Streptophyta</taxon>
        <taxon>Embryophyta</taxon>
        <taxon>Tracheophyta</taxon>
        <taxon>Spermatophyta</taxon>
        <taxon>Magnoliopsida</taxon>
        <taxon>Liliopsida</taxon>
        <taxon>Zingiberales</taxon>
        <taxon>Zingiberaceae</taxon>
        <taxon>Zingiber</taxon>
    </lineage>
</organism>
<reference evidence="12 13" key="1">
    <citation type="submission" date="2020-08" db="EMBL/GenBank/DDBJ databases">
        <title>Plant Genome Project.</title>
        <authorList>
            <person name="Zhang R.-G."/>
        </authorList>
    </citation>
    <scope>NUCLEOTIDE SEQUENCE [LARGE SCALE GENOMIC DNA]</scope>
    <source>
        <tissue evidence="12">Rhizome</tissue>
    </source>
</reference>
<dbReference type="GO" id="GO:0000978">
    <property type="term" value="F:RNA polymerase II cis-regulatory region sequence-specific DNA binding"/>
    <property type="evidence" value="ECO:0007669"/>
    <property type="project" value="TreeGrafter"/>
</dbReference>
<comment type="subcellular location">
    <subcellularLocation>
        <location evidence="1">Nucleus</location>
    </subcellularLocation>
</comment>
<evidence type="ECO:0000256" key="3">
    <source>
        <dbReference type="ARBA" id="ARBA00022553"/>
    </source>
</evidence>
<dbReference type="PROSITE" id="PS00434">
    <property type="entry name" value="HSF_DOMAIN"/>
    <property type="match status" value="1"/>
</dbReference>
<dbReference type="PANTHER" id="PTHR10015">
    <property type="entry name" value="HEAT SHOCK TRANSCRIPTION FACTOR"/>
    <property type="match status" value="1"/>
</dbReference>
<dbReference type="OrthoDB" id="60033at2759"/>
<comment type="caution">
    <text evidence="12">The sequence shown here is derived from an EMBL/GenBank/DDBJ whole genome shotgun (WGS) entry which is preliminary data.</text>
</comment>
<evidence type="ECO:0000256" key="8">
    <source>
        <dbReference type="ARBA" id="ARBA00023242"/>
    </source>
</evidence>
<name>A0A8J5G5I7_ZINOF</name>
<feature type="domain" description="HSF-type DNA-binding" evidence="11">
    <location>
        <begin position="53"/>
        <end position="77"/>
    </location>
</feature>
<keyword evidence="8" id="KW-0539">Nucleus</keyword>
<evidence type="ECO:0000256" key="6">
    <source>
        <dbReference type="ARBA" id="ARBA00023125"/>
    </source>
</evidence>
<evidence type="ECO:0000313" key="13">
    <source>
        <dbReference type="Proteomes" id="UP000734854"/>
    </source>
</evidence>
<dbReference type="PANTHER" id="PTHR10015:SF285">
    <property type="entry name" value="HEAT STRESS TRANSCRIPTION FACTOR B-3"/>
    <property type="match status" value="1"/>
</dbReference>
<keyword evidence="6" id="KW-0238">DNA-binding</keyword>
<dbReference type="GO" id="GO:0005634">
    <property type="term" value="C:nucleus"/>
    <property type="evidence" value="ECO:0007669"/>
    <property type="project" value="UniProtKB-SubCell"/>
</dbReference>
<comment type="similarity">
    <text evidence="9">Belongs to the HSF family.</text>
</comment>
<dbReference type="GO" id="GO:0006357">
    <property type="term" value="P:regulation of transcription by RNA polymerase II"/>
    <property type="evidence" value="ECO:0007669"/>
    <property type="project" value="TreeGrafter"/>
</dbReference>
<dbReference type="FunFam" id="1.10.10.10:FF:000037">
    <property type="entry name" value="Heat stress transcription factor B-4"/>
    <property type="match status" value="1"/>
</dbReference>
<protein>
    <recommendedName>
        <fullName evidence="11">HSF-type DNA-binding domain-containing protein</fullName>
    </recommendedName>
</protein>
<evidence type="ECO:0000256" key="1">
    <source>
        <dbReference type="ARBA" id="ARBA00004123"/>
    </source>
</evidence>
<keyword evidence="3" id="KW-0597">Phosphoprotein</keyword>
<evidence type="ECO:0000256" key="7">
    <source>
        <dbReference type="ARBA" id="ARBA00023163"/>
    </source>
</evidence>
<dbReference type="EMBL" id="JACMSC010000011">
    <property type="protein sequence ID" value="KAG6498539.1"/>
    <property type="molecule type" value="Genomic_DNA"/>
</dbReference>